<keyword evidence="9" id="KW-1185">Reference proteome</keyword>
<evidence type="ECO:0000256" key="2">
    <source>
        <dbReference type="ARBA" id="ARBA00022516"/>
    </source>
</evidence>
<dbReference type="SUPFAM" id="SSF69593">
    <property type="entry name" value="Glycerol-3-phosphate (1)-acyltransferase"/>
    <property type="match status" value="1"/>
</dbReference>
<comment type="pathway">
    <text evidence="1">Lipid metabolism.</text>
</comment>
<sequence>MIAINKIKNVKNIPVSFYKYKIKNFKSKVNIHIETNSYVVKTAKTMNELLDLLKLRFEVFLEGKRKMIPLDFDEYDLVADHIMILDKKSGKPVGTYRLISSIFSNKFYSETEFYIDKIKKLNGNILEMGRAAIKKDYRNGITIALLWKGIAQYVKQTNSKFLFGCSSVYTTDPVEAAYLYLYLKKNYFKESLLCEVKPNYVMPNFQKYLNLLENLNPDFKKAEEFIPPLLKAYLNAGAFVCSYPALDREFNCIDFITVLNTDNLAKTFERKYKKVKYIKFLHKLGVFLVLTLLFITSSTFIYFFTVDKKKRLKKLVKNSNFYRDLALKLFNVKVYINNFNLNTEENYIITPNHLSYLDIIVLKNNDKNLFVSTHEVKETFLFGKVAEFGGSVFINRQSKNGIKQEIETLKEVLKEGFSIVIFLEGTTSNGETVLPFKSSFVEIAFELGVKIVPTCIRYRTVNGEEINEKNRDLIFYYGDMNLFKHVFNFLLNVNSVEVEVIFLNPINPSDFKDRKELSKYLHSEILKCYTG</sequence>
<dbReference type="Pfam" id="PF13444">
    <property type="entry name" value="Acetyltransf_5"/>
    <property type="match status" value="1"/>
</dbReference>
<keyword evidence="3 8" id="KW-0808">Transferase</keyword>
<dbReference type="HOGENOM" id="CLU_512778_0_0_0"/>
<dbReference type="EMBL" id="CP001229">
    <property type="protein sequence ID" value="ACN98821.1"/>
    <property type="molecule type" value="Genomic_DNA"/>
</dbReference>
<dbReference type="Gene3D" id="3.40.630.30">
    <property type="match status" value="1"/>
</dbReference>
<dbReference type="KEGG" id="saf:SULAZ_1279"/>
<dbReference type="Pfam" id="PF01553">
    <property type="entry name" value="Acyltransferase"/>
    <property type="match status" value="1"/>
</dbReference>
<dbReference type="eggNOG" id="COG0204">
    <property type="taxonomic scope" value="Bacteria"/>
</dbReference>
<keyword evidence="2" id="KW-0444">Lipid biosynthesis</keyword>
<reference evidence="8 9" key="1">
    <citation type="journal article" date="2009" name="J. Bacteriol.">
        <title>Complete and draft genome sequences of six members of the Aquificales.</title>
        <authorList>
            <person name="Reysenbach A.L."/>
            <person name="Hamamura N."/>
            <person name="Podar M."/>
            <person name="Griffiths E."/>
            <person name="Ferreira S."/>
            <person name="Hochstein R."/>
            <person name="Heidelberg J."/>
            <person name="Johnson J."/>
            <person name="Mead D."/>
            <person name="Pohorille A."/>
            <person name="Sarmiento M."/>
            <person name="Schweighofer K."/>
            <person name="Seshadri R."/>
            <person name="Voytek M.A."/>
        </authorList>
    </citation>
    <scope>NUCLEOTIDE SEQUENCE [LARGE SCALE GENOMIC DNA]</scope>
    <source>
        <strain evidence="9">Az-Fu1 / DSM 15241 / OCM 825</strain>
    </source>
</reference>
<dbReference type="SUPFAM" id="SSF55729">
    <property type="entry name" value="Acyl-CoA N-acyltransferases (Nat)"/>
    <property type="match status" value="1"/>
</dbReference>
<keyword evidence="6" id="KW-1133">Transmembrane helix</keyword>
<organism evidence="8 9">
    <name type="scientific">Sulfurihydrogenibium azorense (strain DSM 15241 / OCM 825 / Az-Fu1)</name>
    <dbReference type="NCBI Taxonomy" id="204536"/>
    <lineage>
        <taxon>Bacteria</taxon>
        <taxon>Pseudomonadati</taxon>
        <taxon>Aquificota</taxon>
        <taxon>Aquificia</taxon>
        <taxon>Aquificales</taxon>
        <taxon>Hydrogenothermaceae</taxon>
        <taxon>Sulfurihydrogenibium</taxon>
    </lineage>
</organism>
<dbReference type="Proteomes" id="UP000001369">
    <property type="component" value="Chromosome"/>
</dbReference>
<feature type="domain" description="Phospholipid/glycerol acyltransferase" evidence="7">
    <location>
        <begin position="347"/>
        <end position="459"/>
    </location>
</feature>
<gene>
    <name evidence="8" type="ordered locus">SULAZ_1279</name>
</gene>
<dbReference type="RefSeq" id="WP_012674142.1">
    <property type="nucleotide sequence ID" value="NC_012438.1"/>
</dbReference>
<dbReference type="InterPro" id="IPR016181">
    <property type="entry name" value="Acyl_CoA_acyltransferase"/>
</dbReference>
<evidence type="ECO:0000256" key="3">
    <source>
        <dbReference type="ARBA" id="ARBA00022679"/>
    </source>
</evidence>
<dbReference type="eggNOG" id="COG3176">
    <property type="taxonomic scope" value="Bacteria"/>
</dbReference>
<dbReference type="GO" id="GO:0006629">
    <property type="term" value="P:lipid metabolic process"/>
    <property type="evidence" value="ECO:0007669"/>
    <property type="project" value="UniProtKB-KW"/>
</dbReference>
<keyword evidence="6" id="KW-0472">Membrane</keyword>
<dbReference type="AlphaFoldDB" id="C1DVW1"/>
<keyword evidence="4" id="KW-0443">Lipid metabolism</keyword>
<evidence type="ECO:0000313" key="8">
    <source>
        <dbReference type="EMBL" id="ACN98821.1"/>
    </source>
</evidence>
<name>C1DVW1_SULAA</name>
<dbReference type="GO" id="GO:0016746">
    <property type="term" value="F:acyltransferase activity"/>
    <property type="evidence" value="ECO:0007669"/>
    <property type="project" value="UniProtKB-KW"/>
</dbReference>
<keyword evidence="6" id="KW-0812">Transmembrane</keyword>
<accession>C1DVW1</accession>
<dbReference type="STRING" id="204536.SULAZ_1279"/>
<dbReference type="SMART" id="SM00563">
    <property type="entry name" value="PlsC"/>
    <property type="match status" value="1"/>
</dbReference>
<evidence type="ECO:0000256" key="1">
    <source>
        <dbReference type="ARBA" id="ARBA00005189"/>
    </source>
</evidence>
<feature type="transmembrane region" description="Helical" evidence="6">
    <location>
        <begin position="280"/>
        <end position="304"/>
    </location>
</feature>
<dbReference type="PANTHER" id="PTHR37323">
    <property type="entry name" value="GCN5-RELATED N-ACETYLTRANSFERASE"/>
    <property type="match status" value="1"/>
</dbReference>
<evidence type="ECO:0000313" key="9">
    <source>
        <dbReference type="Proteomes" id="UP000001369"/>
    </source>
</evidence>
<evidence type="ECO:0000259" key="7">
    <source>
        <dbReference type="SMART" id="SM00563"/>
    </source>
</evidence>
<evidence type="ECO:0000256" key="6">
    <source>
        <dbReference type="SAM" id="Phobius"/>
    </source>
</evidence>
<keyword evidence="5 8" id="KW-0012">Acyltransferase</keyword>
<dbReference type="PANTHER" id="PTHR37323:SF1">
    <property type="entry name" value="L-ORNITHINE N(ALPHA)-ACYLTRANSFERASE"/>
    <property type="match status" value="1"/>
</dbReference>
<evidence type="ECO:0000256" key="5">
    <source>
        <dbReference type="ARBA" id="ARBA00023315"/>
    </source>
</evidence>
<protein>
    <submittedName>
        <fullName evidence="8">Acyltransferase domain protein</fullName>
    </submittedName>
</protein>
<proteinExistence type="predicted"/>
<dbReference type="CDD" id="cd07989">
    <property type="entry name" value="LPLAT_AGPAT-like"/>
    <property type="match status" value="1"/>
</dbReference>
<dbReference type="InterPro" id="IPR052351">
    <property type="entry name" value="Ornithine_N-alpha-AT"/>
</dbReference>
<dbReference type="InterPro" id="IPR002123">
    <property type="entry name" value="Plipid/glycerol_acylTrfase"/>
</dbReference>
<evidence type="ECO:0000256" key="4">
    <source>
        <dbReference type="ARBA" id="ARBA00023098"/>
    </source>
</evidence>